<keyword evidence="1" id="KW-0812">Transmembrane</keyword>
<gene>
    <name evidence="2" type="ORF">Hokovirus_2_185</name>
</gene>
<name>A0A1V0SGA5_9VIRU</name>
<sequence length="296" mass="33187">MFGQKLESTDPIIITYLNQDMTNKLTSYANLKKFNETLQPRGYLPIGTNITVSKQTLDDILKTFNLKRGCCLKSQDPKKSSNYVISVLVPNETNIQLPNTPLGNLYKNIKYHDVIVSFPKSLCSKLDSSYSDSTGTNCQNFYDVYCNNIIQSYKDANNGIIDNNFTNFRPECSCYLPIPKNILDTGINVSPSCVLPSCDKVNGVFLDPVSLNNSKCDLTICQAKIDYGNLKAGEDINVQNKITQVCGQKKPVKTTDTISNSNFYTKYKNYIYIGICIIFVIIILFMILIIAGITLF</sequence>
<evidence type="ECO:0000313" key="2">
    <source>
        <dbReference type="EMBL" id="ARF10658.1"/>
    </source>
</evidence>
<keyword evidence="1" id="KW-1133">Transmembrane helix</keyword>
<evidence type="ECO:0000256" key="1">
    <source>
        <dbReference type="SAM" id="Phobius"/>
    </source>
</evidence>
<feature type="transmembrane region" description="Helical" evidence="1">
    <location>
        <begin position="270"/>
        <end position="295"/>
    </location>
</feature>
<organism evidence="2">
    <name type="scientific">Hokovirus HKV1</name>
    <dbReference type="NCBI Taxonomy" id="1977638"/>
    <lineage>
        <taxon>Viruses</taxon>
        <taxon>Varidnaviria</taxon>
        <taxon>Bamfordvirae</taxon>
        <taxon>Nucleocytoviricota</taxon>
        <taxon>Megaviricetes</taxon>
        <taxon>Imitervirales</taxon>
        <taxon>Mimiviridae</taxon>
        <taxon>Klosneuvirinae</taxon>
        <taxon>Hokovirus</taxon>
    </lineage>
</organism>
<keyword evidence="1" id="KW-0472">Membrane</keyword>
<proteinExistence type="predicted"/>
<accession>A0A1V0SGA5</accession>
<protein>
    <submittedName>
        <fullName evidence="2">Uncharacterized protein</fullName>
    </submittedName>
</protein>
<reference evidence="2" key="1">
    <citation type="journal article" date="2017" name="Science">
        <title>Giant viruses with an expanded complement of translation system components.</title>
        <authorList>
            <person name="Schulz F."/>
            <person name="Yutin N."/>
            <person name="Ivanova N.N."/>
            <person name="Ortega D.R."/>
            <person name="Lee T.K."/>
            <person name="Vierheilig J."/>
            <person name="Daims H."/>
            <person name="Horn M."/>
            <person name="Wagner M."/>
            <person name="Jensen G.J."/>
            <person name="Kyrpides N.C."/>
            <person name="Koonin E.V."/>
            <person name="Woyke T."/>
        </authorList>
    </citation>
    <scope>NUCLEOTIDE SEQUENCE</scope>
    <source>
        <strain evidence="2">HKV1</strain>
    </source>
</reference>
<dbReference type="EMBL" id="KY684104">
    <property type="protein sequence ID" value="ARF10658.1"/>
    <property type="molecule type" value="Genomic_DNA"/>
</dbReference>